<accession>A0A168H992</accession>
<proteinExistence type="predicted"/>
<organism evidence="6 7">
    <name type="scientific">Akanthomyces lecanii RCEF 1005</name>
    <dbReference type="NCBI Taxonomy" id="1081108"/>
    <lineage>
        <taxon>Eukaryota</taxon>
        <taxon>Fungi</taxon>
        <taxon>Dikarya</taxon>
        <taxon>Ascomycota</taxon>
        <taxon>Pezizomycotina</taxon>
        <taxon>Sordariomycetes</taxon>
        <taxon>Hypocreomycetidae</taxon>
        <taxon>Hypocreales</taxon>
        <taxon>Cordycipitaceae</taxon>
        <taxon>Akanthomyces</taxon>
        <taxon>Cordyceps confragosa</taxon>
    </lineage>
</organism>
<name>A0A168H992_CORDF</name>
<dbReference type="PANTHER" id="PTHR10250">
    <property type="entry name" value="MICROSOMAL GLUTATHIONE S-TRANSFERASE"/>
    <property type="match status" value="1"/>
</dbReference>
<keyword evidence="4 5" id="KW-0472">Membrane</keyword>
<gene>
    <name evidence="6" type="ORF">LEL_04294</name>
</gene>
<evidence type="ECO:0000313" key="6">
    <source>
        <dbReference type="EMBL" id="OAA77471.1"/>
    </source>
</evidence>
<dbReference type="Proteomes" id="UP000076881">
    <property type="component" value="Unassembled WGS sequence"/>
</dbReference>
<dbReference type="InterPro" id="IPR050997">
    <property type="entry name" value="MAPEG"/>
</dbReference>
<dbReference type="STRING" id="1081108.A0A168H992"/>
<evidence type="ECO:0000313" key="7">
    <source>
        <dbReference type="Proteomes" id="UP000076881"/>
    </source>
</evidence>
<reference evidence="6 7" key="1">
    <citation type="journal article" date="2016" name="Genome Biol. Evol.">
        <title>Divergent and convergent evolution of fungal pathogenicity.</title>
        <authorList>
            <person name="Shang Y."/>
            <person name="Xiao G."/>
            <person name="Zheng P."/>
            <person name="Cen K."/>
            <person name="Zhan S."/>
            <person name="Wang C."/>
        </authorList>
    </citation>
    <scope>NUCLEOTIDE SEQUENCE [LARGE SCALE GENOMIC DNA]</scope>
    <source>
        <strain evidence="6 7">RCEF 1005</strain>
    </source>
</reference>
<dbReference type="GO" id="GO:0005635">
    <property type="term" value="C:nuclear envelope"/>
    <property type="evidence" value="ECO:0007669"/>
    <property type="project" value="TreeGrafter"/>
</dbReference>
<dbReference type="SUPFAM" id="SSF161084">
    <property type="entry name" value="MAPEG domain-like"/>
    <property type="match status" value="1"/>
</dbReference>
<dbReference type="GO" id="GO:0004602">
    <property type="term" value="F:glutathione peroxidase activity"/>
    <property type="evidence" value="ECO:0007669"/>
    <property type="project" value="TreeGrafter"/>
</dbReference>
<keyword evidence="2 5" id="KW-0812">Transmembrane</keyword>
<dbReference type="PANTHER" id="PTHR10250:SF26">
    <property type="entry name" value="GLUTATHIONE S-TRANSFERASE 3, MITOCHONDRIAL"/>
    <property type="match status" value="1"/>
</dbReference>
<comment type="subcellular location">
    <subcellularLocation>
        <location evidence="1">Membrane</location>
        <topology evidence="1">Multi-pass membrane protein</topology>
    </subcellularLocation>
</comment>
<dbReference type="GO" id="GO:0016020">
    <property type="term" value="C:membrane"/>
    <property type="evidence" value="ECO:0007669"/>
    <property type="project" value="UniProtKB-SubCell"/>
</dbReference>
<dbReference type="OrthoDB" id="410651at2759"/>
<dbReference type="InterPro" id="IPR023352">
    <property type="entry name" value="MAPEG-like_dom_sf"/>
</dbReference>
<keyword evidence="7" id="KW-1185">Reference proteome</keyword>
<dbReference type="Pfam" id="PF01124">
    <property type="entry name" value="MAPEG"/>
    <property type="match status" value="1"/>
</dbReference>
<sequence length="152" mass="16502">MPLALEIPDQYRLSISYVLAVATSTFFLNTVHMMRTAKFRKLAKVPYPAPYASDDEVAKNPSASKFNCAQRAHANFTENLTPFLGALLVAGVQHPISAATLGGVWSFSRLIYLLGYTSDAGPKGRLAGFVGSSLSDLLLKGFAAYTCYQLIF</sequence>
<evidence type="ECO:0000256" key="4">
    <source>
        <dbReference type="ARBA" id="ARBA00023136"/>
    </source>
</evidence>
<evidence type="ECO:0000256" key="3">
    <source>
        <dbReference type="ARBA" id="ARBA00022989"/>
    </source>
</evidence>
<feature type="transmembrane region" description="Helical" evidence="5">
    <location>
        <begin position="15"/>
        <end position="34"/>
    </location>
</feature>
<dbReference type="InterPro" id="IPR001129">
    <property type="entry name" value="Membr-assoc_MAPEG"/>
</dbReference>
<dbReference type="GO" id="GO:0004364">
    <property type="term" value="F:glutathione transferase activity"/>
    <property type="evidence" value="ECO:0007669"/>
    <property type="project" value="TreeGrafter"/>
</dbReference>
<dbReference type="EMBL" id="AZHF01000003">
    <property type="protein sequence ID" value="OAA77471.1"/>
    <property type="molecule type" value="Genomic_DNA"/>
</dbReference>
<protein>
    <submittedName>
        <fullName evidence="6">Membrane associated eicosanoid/glutathione metabolism-like domain protein</fullName>
    </submittedName>
</protein>
<comment type="caution">
    <text evidence="6">The sequence shown here is derived from an EMBL/GenBank/DDBJ whole genome shotgun (WGS) entry which is preliminary data.</text>
</comment>
<keyword evidence="3 5" id="KW-1133">Transmembrane helix</keyword>
<evidence type="ECO:0000256" key="1">
    <source>
        <dbReference type="ARBA" id="ARBA00004141"/>
    </source>
</evidence>
<dbReference type="Gene3D" id="1.20.120.550">
    <property type="entry name" value="Membrane associated eicosanoid/glutathione metabolism-like domain"/>
    <property type="match status" value="1"/>
</dbReference>
<dbReference type="GO" id="GO:0005783">
    <property type="term" value="C:endoplasmic reticulum"/>
    <property type="evidence" value="ECO:0007669"/>
    <property type="project" value="TreeGrafter"/>
</dbReference>
<dbReference type="AlphaFoldDB" id="A0A168H992"/>
<evidence type="ECO:0000256" key="5">
    <source>
        <dbReference type="SAM" id="Phobius"/>
    </source>
</evidence>
<evidence type="ECO:0000256" key="2">
    <source>
        <dbReference type="ARBA" id="ARBA00022692"/>
    </source>
</evidence>